<sequence>MSVLPIDAVLPELLAALRVQPNVVLSAEPGAGKTTRVPLALLADAAFAPGKILMLEPRRLAAIRAAEYMAAQLGERVGQQVGYRIRGESKISSATRIEVVTEGILTRMLQDDPSLEGVSVVIFDEFHERSIHADLGLALTLEAQDALRDELRVLVMSATLDGVAVASLLNDCPVIASSGRSFPVQTFYAPRPSDYPLEKSIVAVAQRAMNEQEGDLLVFLPGQREIRRAETALRELLQERVAIHALFGEASISAQQAALKPDAQGRRKIILATAIAETSLTIDGVRVVIDSGLARQSRFDPRRGMSGLVTTMLSQATAEQRRGRAGRTAPGVCYRLWSESQQQSLARFPTPEILSTDLAPFALEIAQWGVTDVATLRLLDAPPAAHLQQARDLLQRLQALDHELRLTEHGKTMAALPVHPRYAHMLLKAREFSQTSLACDIAALLEERDLLRSQQVGFRDVDFHQRWLALQHGGAVDRNARERVRAQSARLKKMLRAEDSATDEDFIGPLLALAFPERVCKQRQKQSLRYQSAAGVGLSLPDGSPLNKCEWLAVAEVDGVGQDARIFLAAEIKESLLRSVLASHIETRIEGFWDEKSDALVAREAECIGALIVSEKPVTLNEATRLAAVIAGIRSLGLSVLHWGDKAKSLRERVQWLREQAGLDDSDRNRLPDLSDAHLLATLEQWLAPFLSGVTRKAHLQQLDVFPALSALIEFEAMRWLDAMAPTHLTVPTGTAVKIDYDQHPPVLAVRLQEMFGQMETPTLAKGRVPVMLHLLSPARRPLAVTQDLQSFWQNAWQDVRKDMRGQYPKHYWPENPLEAEPTRRSKAADDRARKST</sequence>
<name>A0A4R6UD56_9GAMM</name>
<dbReference type="RefSeq" id="WP_133593060.1">
    <property type="nucleotide sequence ID" value="NZ_CP037953.1"/>
</dbReference>
<feature type="domain" description="Helicase ATP-binding" evidence="6">
    <location>
        <begin position="14"/>
        <end position="178"/>
    </location>
</feature>
<gene>
    <name evidence="8" type="ORF">EV696_12313</name>
</gene>
<dbReference type="NCBIfam" id="TIGR01970">
    <property type="entry name" value="DEAH_box_HrpB"/>
    <property type="match status" value="1"/>
</dbReference>
<dbReference type="InterPro" id="IPR049614">
    <property type="entry name" value="HrpB_DEXH"/>
</dbReference>
<evidence type="ECO:0000256" key="2">
    <source>
        <dbReference type="ARBA" id="ARBA00022801"/>
    </source>
</evidence>
<dbReference type="PANTHER" id="PTHR43519">
    <property type="entry name" value="ATP-DEPENDENT RNA HELICASE HRPB"/>
    <property type="match status" value="1"/>
</dbReference>
<evidence type="ECO:0000259" key="7">
    <source>
        <dbReference type="PROSITE" id="PS51194"/>
    </source>
</evidence>
<dbReference type="PANTHER" id="PTHR43519:SF1">
    <property type="entry name" value="ATP-DEPENDENT RNA HELICASE HRPB"/>
    <property type="match status" value="1"/>
</dbReference>
<dbReference type="FunFam" id="3.40.50.300:FF:002125">
    <property type="entry name" value="ATP-dependent helicase HrpB"/>
    <property type="match status" value="1"/>
</dbReference>
<dbReference type="InterPro" id="IPR013689">
    <property type="entry name" value="RNA_helicase_ATP-dep_HrpB_C"/>
</dbReference>
<dbReference type="GO" id="GO:0005524">
    <property type="term" value="F:ATP binding"/>
    <property type="evidence" value="ECO:0007669"/>
    <property type="project" value="UniProtKB-KW"/>
</dbReference>
<dbReference type="InterPro" id="IPR014001">
    <property type="entry name" value="Helicase_ATP-bd"/>
</dbReference>
<evidence type="ECO:0000259" key="6">
    <source>
        <dbReference type="PROSITE" id="PS51192"/>
    </source>
</evidence>
<dbReference type="InterPro" id="IPR056329">
    <property type="entry name" value="CON_HrpB"/>
</dbReference>
<evidence type="ECO:0000256" key="5">
    <source>
        <dbReference type="SAM" id="MobiDB-lite"/>
    </source>
</evidence>
<evidence type="ECO:0000313" key="8">
    <source>
        <dbReference type="EMBL" id="TDQ44611.1"/>
    </source>
</evidence>
<dbReference type="PIRSF" id="PIRSF005496">
    <property type="entry name" value="ATP_hel_hrpB"/>
    <property type="match status" value="1"/>
</dbReference>
<dbReference type="PROSITE" id="PS51194">
    <property type="entry name" value="HELICASE_CTER"/>
    <property type="match status" value="1"/>
</dbReference>
<dbReference type="InterPro" id="IPR001650">
    <property type="entry name" value="Helicase_C-like"/>
</dbReference>
<dbReference type="AlphaFoldDB" id="A0A4R6UD56"/>
<keyword evidence="4" id="KW-0067">ATP-binding</keyword>
<reference evidence="8 9" key="1">
    <citation type="submission" date="2019-03" db="EMBL/GenBank/DDBJ databases">
        <title>Genomic Encyclopedia of Type Strains, Phase IV (KMG-IV): sequencing the most valuable type-strain genomes for metagenomic binning, comparative biology and taxonomic classification.</title>
        <authorList>
            <person name="Goeker M."/>
        </authorList>
    </citation>
    <scope>NUCLEOTIDE SEQUENCE [LARGE SCALE GENOMIC DNA]</scope>
    <source>
        <strain evidence="8 9">DSM 103792</strain>
    </source>
</reference>
<dbReference type="CDD" id="cd17990">
    <property type="entry name" value="DEXHc_HrpB"/>
    <property type="match status" value="1"/>
</dbReference>
<evidence type="ECO:0000256" key="4">
    <source>
        <dbReference type="ARBA" id="ARBA00022840"/>
    </source>
</evidence>
<feature type="domain" description="Helicase C-terminal" evidence="7">
    <location>
        <begin position="196"/>
        <end position="369"/>
    </location>
</feature>
<dbReference type="InterPro" id="IPR011545">
    <property type="entry name" value="DEAD/DEAH_box_helicase_dom"/>
</dbReference>
<feature type="compositionally biased region" description="Basic and acidic residues" evidence="5">
    <location>
        <begin position="821"/>
        <end position="837"/>
    </location>
</feature>
<dbReference type="Pfam" id="PF00271">
    <property type="entry name" value="Helicase_C"/>
    <property type="match status" value="1"/>
</dbReference>
<keyword evidence="3 8" id="KW-0347">Helicase</keyword>
<dbReference type="InterPro" id="IPR027417">
    <property type="entry name" value="P-loop_NTPase"/>
</dbReference>
<dbReference type="Gene3D" id="3.40.50.300">
    <property type="entry name" value="P-loop containing nucleotide triphosphate hydrolases"/>
    <property type="match status" value="2"/>
</dbReference>
<keyword evidence="2" id="KW-0378">Hydrolase</keyword>
<dbReference type="InterPro" id="IPR007502">
    <property type="entry name" value="Helicase-assoc_dom"/>
</dbReference>
<feature type="region of interest" description="Disordered" evidence="5">
    <location>
        <begin position="811"/>
        <end position="837"/>
    </location>
</feature>
<dbReference type="CDD" id="cd18791">
    <property type="entry name" value="SF2_C_RHA"/>
    <property type="match status" value="1"/>
</dbReference>
<dbReference type="InterPro" id="IPR010225">
    <property type="entry name" value="HrpB"/>
</dbReference>
<dbReference type="Pfam" id="PF08482">
    <property type="entry name" value="HrpB_C"/>
    <property type="match status" value="1"/>
</dbReference>
<dbReference type="Gene3D" id="1.20.120.1080">
    <property type="match status" value="1"/>
</dbReference>
<evidence type="ECO:0000256" key="1">
    <source>
        <dbReference type="ARBA" id="ARBA00022741"/>
    </source>
</evidence>
<dbReference type="Pfam" id="PF00270">
    <property type="entry name" value="DEAD"/>
    <property type="match status" value="1"/>
</dbReference>
<dbReference type="SMART" id="SM00847">
    <property type="entry name" value="HA2"/>
    <property type="match status" value="1"/>
</dbReference>
<dbReference type="SMART" id="SM00490">
    <property type="entry name" value="HELICc"/>
    <property type="match status" value="1"/>
</dbReference>
<keyword evidence="1" id="KW-0547">Nucleotide-binding</keyword>
<accession>A0A4R6UD56</accession>
<dbReference type="OrthoDB" id="9805617at2"/>
<dbReference type="GO" id="GO:0004386">
    <property type="term" value="F:helicase activity"/>
    <property type="evidence" value="ECO:0007669"/>
    <property type="project" value="UniProtKB-KW"/>
</dbReference>
<comment type="caution">
    <text evidence="8">The sequence shown here is derived from an EMBL/GenBank/DDBJ whole genome shotgun (WGS) entry which is preliminary data.</text>
</comment>
<evidence type="ECO:0000256" key="3">
    <source>
        <dbReference type="ARBA" id="ARBA00022806"/>
    </source>
</evidence>
<dbReference type="PROSITE" id="PS51192">
    <property type="entry name" value="HELICASE_ATP_BIND_1"/>
    <property type="match status" value="1"/>
</dbReference>
<protein>
    <submittedName>
        <fullName evidence="8">ATP-dependent helicase HrpB</fullName>
    </submittedName>
</protein>
<evidence type="ECO:0000313" key="9">
    <source>
        <dbReference type="Proteomes" id="UP000295375"/>
    </source>
</evidence>
<dbReference type="Pfam" id="PF24473">
    <property type="entry name" value="CON_HrpB"/>
    <property type="match status" value="1"/>
</dbReference>
<dbReference type="EMBL" id="SNYM01000023">
    <property type="protein sequence ID" value="TDQ44611.1"/>
    <property type="molecule type" value="Genomic_DNA"/>
</dbReference>
<dbReference type="GO" id="GO:0016787">
    <property type="term" value="F:hydrolase activity"/>
    <property type="evidence" value="ECO:0007669"/>
    <property type="project" value="UniProtKB-KW"/>
</dbReference>
<dbReference type="GO" id="GO:0003676">
    <property type="term" value="F:nucleic acid binding"/>
    <property type="evidence" value="ECO:0007669"/>
    <property type="project" value="InterPro"/>
</dbReference>
<proteinExistence type="predicted"/>
<keyword evidence="9" id="KW-1185">Reference proteome</keyword>
<dbReference type="SUPFAM" id="SSF52540">
    <property type="entry name" value="P-loop containing nucleoside triphosphate hydrolases"/>
    <property type="match status" value="1"/>
</dbReference>
<dbReference type="SMART" id="SM00487">
    <property type="entry name" value="DEXDc"/>
    <property type="match status" value="1"/>
</dbReference>
<organism evidence="8 9">
    <name type="scientific">Permianibacter aggregans</name>
    <dbReference type="NCBI Taxonomy" id="1510150"/>
    <lineage>
        <taxon>Bacteria</taxon>
        <taxon>Pseudomonadati</taxon>
        <taxon>Pseudomonadota</taxon>
        <taxon>Gammaproteobacteria</taxon>
        <taxon>Pseudomonadales</taxon>
        <taxon>Pseudomonadaceae</taxon>
        <taxon>Permianibacter</taxon>
    </lineage>
</organism>
<dbReference type="Proteomes" id="UP000295375">
    <property type="component" value="Unassembled WGS sequence"/>
</dbReference>